<accession>A0A9W6IY14</accession>
<proteinExistence type="predicted"/>
<reference evidence="1" key="1">
    <citation type="journal article" date="2014" name="Int. J. Syst. Evol. Microbiol.">
        <title>Complete genome sequence of Corynebacterium casei LMG S-19264T (=DSM 44701T), isolated from a smear-ripened cheese.</title>
        <authorList>
            <consortium name="US DOE Joint Genome Institute (JGI-PGF)"/>
            <person name="Walter F."/>
            <person name="Albersmeier A."/>
            <person name="Kalinowski J."/>
            <person name="Ruckert C."/>
        </authorList>
    </citation>
    <scope>NUCLEOTIDE SEQUENCE</scope>
    <source>
        <strain evidence="1">VKM B-2347</strain>
    </source>
</reference>
<name>A0A9W6IY14_9HYPH</name>
<organism evidence="1 2">
    <name type="scientific">Hansschlegelia plantiphila</name>
    <dbReference type="NCBI Taxonomy" id="374655"/>
    <lineage>
        <taxon>Bacteria</taxon>
        <taxon>Pseudomonadati</taxon>
        <taxon>Pseudomonadota</taxon>
        <taxon>Alphaproteobacteria</taxon>
        <taxon>Hyphomicrobiales</taxon>
        <taxon>Methylopilaceae</taxon>
        <taxon>Hansschlegelia</taxon>
    </lineage>
</organism>
<dbReference type="Proteomes" id="UP001143372">
    <property type="component" value="Unassembled WGS sequence"/>
</dbReference>
<reference evidence="1" key="2">
    <citation type="submission" date="2023-01" db="EMBL/GenBank/DDBJ databases">
        <authorList>
            <person name="Sun Q."/>
            <person name="Evtushenko L."/>
        </authorList>
    </citation>
    <scope>NUCLEOTIDE SEQUENCE</scope>
    <source>
        <strain evidence="1">VKM B-2347</strain>
    </source>
</reference>
<gene>
    <name evidence="1" type="ORF">GCM10008179_04400</name>
</gene>
<protein>
    <submittedName>
        <fullName evidence="1">Uncharacterized protein</fullName>
    </submittedName>
</protein>
<evidence type="ECO:0000313" key="2">
    <source>
        <dbReference type="Proteomes" id="UP001143372"/>
    </source>
</evidence>
<sequence>MSDVYDVNEPEEPAPEMVEAFAKQLFRSENPPDLLWDTKIFESAGRSTEGLRVVDAAAKDEYLRRAHELLLDAARDQSAGSD</sequence>
<evidence type="ECO:0000313" key="1">
    <source>
        <dbReference type="EMBL" id="GLK66802.1"/>
    </source>
</evidence>
<dbReference type="AlphaFoldDB" id="A0A9W6IY14"/>
<dbReference type="RefSeq" id="WP_271167063.1">
    <property type="nucleotide sequence ID" value="NZ_BSFI01000002.1"/>
</dbReference>
<dbReference type="EMBL" id="BSFI01000002">
    <property type="protein sequence ID" value="GLK66802.1"/>
    <property type="molecule type" value="Genomic_DNA"/>
</dbReference>
<comment type="caution">
    <text evidence="1">The sequence shown here is derived from an EMBL/GenBank/DDBJ whole genome shotgun (WGS) entry which is preliminary data.</text>
</comment>
<keyword evidence="2" id="KW-1185">Reference proteome</keyword>